<evidence type="ECO:0000313" key="2">
    <source>
        <dbReference type="Proteomes" id="UP000015105"/>
    </source>
</evidence>
<dbReference type="Proteomes" id="UP000015105">
    <property type="component" value="Chromosome 2D"/>
</dbReference>
<name>A0A453BVA6_AEGTS</name>
<proteinExistence type="predicted"/>
<sequence>QSAFIADRCVHDNFMLVQQTAHQLHNLRAPRVLLKLDTTRAFDTVSWPFLIDVLRHLGFGRRWIEWITILLSTSSTRVLVNGVPRSPD</sequence>
<dbReference type="STRING" id="200361.A0A453BVA6"/>
<protein>
    <submittedName>
        <fullName evidence="1">Uncharacterized protein</fullName>
    </submittedName>
</protein>
<reference evidence="1" key="3">
    <citation type="journal article" date="2017" name="Nature">
        <title>Genome sequence of the progenitor of the wheat D genome Aegilops tauschii.</title>
        <authorList>
            <person name="Luo M.C."/>
            <person name="Gu Y.Q."/>
            <person name="Puiu D."/>
            <person name="Wang H."/>
            <person name="Twardziok S.O."/>
            <person name="Deal K.R."/>
            <person name="Huo N."/>
            <person name="Zhu T."/>
            <person name="Wang L."/>
            <person name="Wang Y."/>
            <person name="McGuire P.E."/>
            <person name="Liu S."/>
            <person name="Long H."/>
            <person name="Ramasamy R.K."/>
            <person name="Rodriguez J.C."/>
            <person name="Van S.L."/>
            <person name="Yuan L."/>
            <person name="Wang Z."/>
            <person name="Xia Z."/>
            <person name="Xiao L."/>
            <person name="Anderson O.D."/>
            <person name="Ouyang S."/>
            <person name="Liang Y."/>
            <person name="Zimin A.V."/>
            <person name="Pertea G."/>
            <person name="Qi P."/>
            <person name="Bennetzen J.L."/>
            <person name="Dai X."/>
            <person name="Dawson M.W."/>
            <person name="Muller H.G."/>
            <person name="Kugler K."/>
            <person name="Rivarola-Duarte L."/>
            <person name="Spannagl M."/>
            <person name="Mayer K.F.X."/>
            <person name="Lu F.H."/>
            <person name="Bevan M.W."/>
            <person name="Leroy P."/>
            <person name="Li P."/>
            <person name="You F.M."/>
            <person name="Sun Q."/>
            <person name="Liu Z."/>
            <person name="Lyons E."/>
            <person name="Wicker T."/>
            <person name="Salzberg S.L."/>
            <person name="Devos K.M."/>
            <person name="Dvorak J."/>
        </authorList>
    </citation>
    <scope>NUCLEOTIDE SEQUENCE [LARGE SCALE GENOMIC DNA]</scope>
    <source>
        <strain evidence="1">cv. AL8/78</strain>
    </source>
</reference>
<accession>A0A453BVA6</accession>
<organism evidence="1 2">
    <name type="scientific">Aegilops tauschii subsp. strangulata</name>
    <name type="common">Goatgrass</name>
    <dbReference type="NCBI Taxonomy" id="200361"/>
    <lineage>
        <taxon>Eukaryota</taxon>
        <taxon>Viridiplantae</taxon>
        <taxon>Streptophyta</taxon>
        <taxon>Embryophyta</taxon>
        <taxon>Tracheophyta</taxon>
        <taxon>Spermatophyta</taxon>
        <taxon>Magnoliopsida</taxon>
        <taxon>Liliopsida</taxon>
        <taxon>Poales</taxon>
        <taxon>Poaceae</taxon>
        <taxon>BOP clade</taxon>
        <taxon>Pooideae</taxon>
        <taxon>Triticodae</taxon>
        <taxon>Triticeae</taxon>
        <taxon>Triticinae</taxon>
        <taxon>Aegilops</taxon>
    </lineage>
</organism>
<dbReference type="AlphaFoldDB" id="A0A453BVA6"/>
<reference evidence="2" key="2">
    <citation type="journal article" date="2017" name="Nat. Plants">
        <title>The Aegilops tauschii genome reveals multiple impacts of transposons.</title>
        <authorList>
            <person name="Zhao G."/>
            <person name="Zou C."/>
            <person name="Li K."/>
            <person name="Wang K."/>
            <person name="Li T."/>
            <person name="Gao L."/>
            <person name="Zhang X."/>
            <person name="Wang H."/>
            <person name="Yang Z."/>
            <person name="Liu X."/>
            <person name="Jiang W."/>
            <person name="Mao L."/>
            <person name="Kong X."/>
            <person name="Jiao Y."/>
            <person name="Jia J."/>
        </authorList>
    </citation>
    <scope>NUCLEOTIDE SEQUENCE [LARGE SCALE GENOMIC DNA]</scope>
    <source>
        <strain evidence="2">cv. AL8/78</strain>
    </source>
</reference>
<dbReference type="Gramene" id="AET2Gv20643300.1">
    <property type="protein sequence ID" value="AET2Gv20643300.1"/>
    <property type="gene ID" value="AET2Gv20643300"/>
</dbReference>
<dbReference type="EnsemblPlants" id="AET2Gv20643300.1">
    <property type="protein sequence ID" value="AET2Gv20643300.1"/>
    <property type="gene ID" value="AET2Gv20643300"/>
</dbReference>
<reference evidence="1" key="5">
    <citation type="journal article" date="2021" name="G3 (Bethesda)">
        <title>Aegilops tauschii genome assembly Aet v5.0 features greater sequence contiguity and improved annotation.</title>
        <authorList>
            <person name="Wang L."/>
            <person name="Zhu T."/>
            <person name="Rodriguez J.C."/>
            <person name="Deal K.R."/>
            <person name="Dubcovsky J."/>
            <person name="McGuire P.E."/>
            <person name="Lux T."/>
            <person name="Spannagl M."/>
            <person name="Mayer K.F.X."/>
            <person name="Baldrich P."/>
            <person name="Meyers B.C."/>
            <person name="Huo N."/>
            <person name="Gu Y.Q."/>
            <person name="Zhou H."/>
            <person name="Devos K.M."/>
            <person name="Bennetzen J.L."/>
            <person name="Unver T."/>
            <person name="Budak H."/>
            <person name="Gulick P.J."/>
            <person name="Galiba G."/>
            <person name="Kalapos B."/>
            <person name="Nelson D.R."/>
            <person name="Li P."/>
            <person name="You F.M."/>
            <person name="Luo M.C."/>
            <person name="Dvorak J."/>
        </authorList>
    </citation>
    <scope>NUCLEOTIDE SEQUENCE [LARGE SCALE GENOMIC DNA]</scope>
    <source>
        <strain evidence="1">cv. AL8/78</strain>
    </source>
</reference>
<keyword evidence="2" id="KW-1185">Reference proteome</keyword>
<evidence type="ECO:0000313" key="1">
    <source>
        <dbReference type="EnsemblPlants" id="AET2Gv20643300.1"/>
    </source>
</evidence>
<reference evidence="1" key="4">
    <citation type="submission" date="2019-03" db="UniProtKB">
        <authorList>
            <consortium name="EnsemblPlants"/>
        </authorList>
    </citation>
    <scope>IDENTIFICATION</scope>
</reference>
<reference evidence="2" key="1">
    <citation type="journal article" date="2014" name="Science">
        <title>Ancient hybridizations among the ancestral genomes of bread wheat.</title>
        <authorList>
            <consortium name="International Wheat Genome Sequencing Consortium,"/>
            <person name="Marcussen T."/>
            <person name="Sandve S.R."/>
            <person name="Heier L."/>
            <person name="Spannagl M."/>
            <person name="Pfeifer M."/>
            <person name="Jakobsen K.S."/>
            <person name="Wulff B.B."/>
            <person name="Steuernagel B."/>
            <person name="Mayer K.F."/>
            <person name="Olsen O.A."/>
        </authorList>
    </citation>
    <scope>NUCLEOTIDE SEQUENCE [LARGE SCALE GENOMIC DNA]</scope>
    <source>
        <strain evidence="2">cv. AL8/78</strain>
    </source>
</reference>